<dbReference type="Proteomes" id="UP000694388">
    <property type="component" value="Unplaced"/>
</dbReference>
<dbReference type="InterPro" id="IPR050525">
    <property type="entry name" value="ECM_Assembly_Org"/>
</dbReference>
<accession>A0A8C4QK26</accession>
<feature type="domain" description="VWFA" evidence="1">
    <location>
        <begin position="98"/>
        <end position="272"/>
    </location>
</feature>
<proteinExistence type="predicted"/>
<dbReference type="Gene3D" id="3.40.50.410">
    <property type="entry name" value="von Willebrand factor, type A domain"/>
    <property type="match status" value="2"/>
</dbReference>
<reference evidence="2" key="2">
    <citation type="submission" date="2025-09" db="UniProtKB">
        <authorList>
            <consortium name="Ensembl"/>
        </authorList>
    </citation>
    <scope>IDENTIFICATION</scope>
</reference>
<dbReference type="GeneTree" id="ENSGT00940000156462"/>
<dbReference type="AlphaFoldDB" id="A0A8C4QK26"/>
<protein>
    <recommendedName>
        <fullName evidence="1">VWFA domain-containing protein</fullName>
    </recommendedName>
</protein>
<dbReference type="PANTHER" id="PTHR24020">
    <property type="entry name" value="COLLAGEN ALPHA"/>
    <property type="match status" value="1"/>
</dbReference>
<feature type="domain" description="VWFA" evidence="1">
    <location>
        <begin position="280"/>
        <end position="319"/>
    </location>
</feature>
<dbReference type="InterPro" id="IPR002035">
    <property type="entry name" value="VWF_A"/>
</dbReference>
<dbReference type="PANTHER" id="PTHR24020:SF20">
    <property type="entry name" value="PH DOMAIN-CONTAINING PROTEIN"/>
    <property type="match status" value="1"/>
</dbReference>
<keyword evidence="3" id="KW-1185">Reference proteome</keyword>
<reference evidence="2" key="1">
    <citation type="submission" date="2025-08" db="UniProtKB">
        <authorList>
            <consortium name="Ensembl"/>
        </authorList>
    </citation>
    <scope>IDENTIFICATION</scope>
</reference>
<organism evidence="2 3">
    <name type="scientific">Eptatretus burgeri</name>
    <name type="common">Inshore hagfish</name>
    <dbReference type="NCBI Taxonomy" id="7764"/>
    <lineage>
        <taxon>Eukaryota</taxon>
        <taxon>Metazoa</taxon>
        <taxon>Chordata</taxon>
        <taxon>Craniata</taxon>
        <taxon>Vertebrata</taxon>
        <taxon>Cyclostomata</taxon>
        <taxon>Myxini</taxon>
        <taxon>Myxiniformes</taxon>
        <taxon>Myxinidae</taxon>
        <taxon>Eptatretinae</taxon>
        <taxon>Eptatretus</taxon>
    </lineage>
</organism>
<dbReference type="InterPro" id="IPR036465">
    <property type="entry name" value="vWFA_dom_sf"/>
</dbReference>
<name>A0A8C4QK26_EPTBU</name>
<dbReference type="SMART" id="SM00327">
    <property type="entry name" value="VWA"/>
    <property type="match status" value="1"/>
</dbReference>
<evidence type="ECO:0000313" key="2">
    <source>
        <dbReference type="Ensembl" id="ENSEBUP00000016693.1"/>
    </source>
</evidence>
<dbReference type="Ensembl" id="ENSEBUT00000017269.1">
    <property type="protein sequence ID" value="ENSEBUP00000016693.1"/>
    <property type="gene ID" value="ENSEBUG00000010475.1"/>
</dbReference>
<sequence length="325" mass="35066">MGHQHGHGHVHLIGQHHGHGHLIGHQHVHGHVHLIGQHHGHGHGHFHGHGHVHGHVHGGFNNGQVNVINIPGHGHVHGKVKPGFGVSKYTPKVHHDVDLVFVLDGSSKVTAEHTKVMKNLMISIIKTLKIGEDNTHVAMVVLGGDPRVAIPLGKFFKSKEIIDAVKHLKNTGGPRNFGKAFKLIASTVLTQGGGQRAGVDQVVISLCTGPSADNMLQPLHQLKSRGIRFLAIGAGYANQMNLKLLASASYHIWSSVNLQNVVGFHTNIAQQIYSTNYNGDVVFVVDASSSVSAADLKTIRSFLVGVAERTQLGPTTTRFFCGRIW</sequence>
<dbReference type="SUPFAM" id="SSF53300">
    <property type="entry name" value="vWA-like"/>
    <property type="match status" value="2"/>
</dbReference>
<evidence type="ECO:0000259" key="1">
    <source>
        <dbReference type="PROSITE" id="PS50234"/>
    </source>
</evidence>
<evidence type="ECO:0000313" key="3">
    <source>
        <dbReference type="Proteomes" id="UP000694388"/>
    </source>
</evidence>
<dbReference type="PROSITE" id="PS50234">
    <property type="entry name" value="VWFA"/>
    <property type="match status" value="2"/>
</dbReference>
<dbReference type="Pfam" id="PF00092">
    <property type="entry name" value="VWA"/>
    <property type="match status" value="2"/>
</dbReference>